<name>A0A6A7B8B4_9PLEO</name>
<evidence type="ECO:0000313" key="2">
    <source>
        <dbReference type="Proteomes" id="UP000799423"/>
    </source>
</evidence>
<dbReference type="EMBL" id="MU006301">
    <property type="protein sequence ID" value="KAF2851786.1"/>
    <property type="molecule type" value="Genomic_DNA"/>
</dbReference>
<dbReference type="AlphaFoldDB" id="A0A6A7B8B4"/>
<gene>
    <name evidence="1" type="ORF">T440DRAFT_58140</name>
</gene>
<keyword evidence="2" id="KW-1185">Reference proteome</keyword>
<evidence type="ECO:0000313" key="1">
    <source>
        <dbReference type="EMBL" id="KAF2851786.1"/>
    </source>
</evidence>
<organism evidence="1 2">
    <name type="scientific">Plenodomus tracheiphilus IPT5</name>
    <dbReference type="NCBI Taxonomy" id="1408161"/>
    <lineage>
        <taxon>Eukaryota</taxon>
        <taxon>Fungi</taxon>
        <taxon>Dikarya</taxon>
        <taxon>Ascomycota</taxon>
        <taxon>Pezizomycotina</taxon>
        <taxon>Dothideomycetes</taxon>
        <taxon>Pleosporomycetidae</taxon>
        <taxon>Pleosporales</taxon>
        <taxon>Pleosporineae</taxon>
        <taxon>Leptosphaeriaceae</taxon>
        <taxon>Plenodomus</taxon>
    </lineage>
</organism>
<protein>
    <submittedName>
        <fullName evidence="1">Uncharacterized protein</fullName>
    </submittedName>
</protein>
<proteinExistence type="predicted"/>
<dbReference type="Proteomes" id="UP000799423">
    <property type="component" value="Unassembled WGS sequence"/>
</dbReference>
<reference evidence="1" key="1">
    <citation type="submission" date="2020-01" db="EMBL/GenBank/DDBJ databases">
        <authorList>
            <consortium name="DOE Joint Genome Institute"/>
            <person name="Haridas S."/>
            <person name="Albert R."/>
            <person name="Binder M."/>
            <person name="Bloem J."/>
            <person name="Labutti K."/>
            <person name="Salamov A."/>
            <person name="Andreopoulos B."/>
            <person name="Baker S.E."/>
            <person name="Barry K."/>
            <person name="Bills G."/>
            <person name="Bluhm B.H."/>
            <person name="Cannon C."/>
            <person name="Castanera R."/>
            <person name="Culley D.E."/>
            <person name="Daum C."/>
            <person name="Ezra D."/>
            <person name="Gonzalez J.B."/>
            <person name="Henrissat B."/>
            <person name="Kuo A."/>
            <person name="Liang C."/>
            <person name="Lipzen A."/>
            <person name="Lutzoni F."/>
            <person name="Magnuson J."/>
            <person name="Mondo S."/>
            <person name="Nolan M."/>
            <person name="Ohm R."/>
            <person name="Pangilinan J."/>
            <person name="Park H.-J."/>
            <person name="Ramirez L."/>
            <person name="Alfaro M."/>
            <person name="Sun H."/>
            <person name="Tritt A."/>
            <person name="Yoshinaga Y."/>
            <person name="Zwiers L.-H."/>
            <person name="Turgeon B.G."/>
            <person name="Goodwin S.B."/>
            <person name="Spatafora J.W."/>
            <person name="Crous P.W."/>
            <person name="Grigoriev I.V."/>
        </authorList>
    </citation>
    <scope>NUCLEOTIDE SEQUENCE</scope>
    <source>
        <strain evidence="1">IPT5</strain>
    </source>
</reference>
<accession>A0A6A7B8B4</accession>
<sequence length="187" mass="20669">MGANDVERREPDRQGHWAREGEASWPLVILAAKFSPPCPIKGAPAKPVAVCCARRVPALKKVGAAPGQQELPIRTCRPSTHTLAHTHTHTRIQYIVQYIAQYIQGGHRTTLAFTVHPPIHPPIHPSIHPTPCATTITITTTTTTTTQQQYLLQPRKPPRSHQHCTVLYCPALHCTASHRIALHCTSH</sequence>